<sequence>MALKWAPKKRKRQEGKPKSAGEIVEEFKRKYPWVEKKWRYERSPGERAIAKIRAAIYLRRGKRREAGLELVKNIRTFVRAEEAFRLFDQWAITGKNGFLNGLRSEEGSKV</sequence>
<dbReference type="AlphaFoldDB" id="A0A497JF18"/>
<feature type="region of interest" description="Disordered" evidence="1">
    <location>
        <begin position="1"/>
        <end position="20"/>
    </location>
</feature>
<reference evidence="2 3" key="1">
    <citation type="submission" date="2018-06" db="EMBL/GenBank/DDBJ databases">
        <title>Extensive metabolic versatility and redundancy in microbially diverse, dynamic hydrothermal sediments.</title>
        <authorList>
            <person name="Dombrowski N."/>
            <person name="Teske A."/>
            <person name="Baker B.J."/>
        </authorList>
    </citation>
    <scope>NUCLEOTIDE SEQUENCE [LARGE SCALE GENOMIC DNA]</scope>
    <source>
        <strain evidence="2">B9_G13</strain>
    </source>
</reference>
<protein>
    <submittedName>
        <fullName evidence="2">Uncharacterized protein</fullName>
    </submittedName>
</protein>
<feature type="non-terminal residue" evidence="2">
    <location>
        <position position="110"/>
    </location>
</feature>
<evidence type="ECO:0000256" key="1">
    <source>
        <dbReference type="SAM" id="MobiDB-lite"/>
    </source>
</evidence>
<dbReference type="EMBL" id="QMWO01000125">
    <property type="protein sequence ID" value="RLG68735.1"/>
    <property type="molecule type" value="Genomic_DNA"/>
</dbReference>
<evidence type="ECO:0000313" key="2">
    <source>
        <dbReference type="EMBL" id="RLG68735.1"/>
    </source>
</evidence>
<accession>A0A497JF18</accession>
<dbReference type="Proteomes" id="UP000277633">
    <property type="component" value="Unassembled WGS sequence"/>
</dbReference>
<proteinExistence type="predicted"/>
<comment type="caution">
    <text evidence="2">The sequence shown here is derived from an EMBL/GenBank/DDBJ whole genome shotgun (WGS) entry which is preliminary data.</text>
</comment>
<organism evidence="2 3">
    <name type="scientific">Candidatus Iainarchaeum sp</name>
    <dbReference type="NCBI Taxonomy" id="3101447"/>
    <lineage>
        <taxon>Archaea</taxon>
        <taxon>Candidatus Iainarchaeota</taxon>
        <taxon>Candidatus Iainarchaeia</taxon>
        <taxon>Candidatus Iainarchaeales</taxon>
        <taxon>Candidatus Iainarchaeaceae</taxon>
        <taxon>Candidatus Iainarchaeum</taxon>
    </lineage>
</organism>
<name>A0A497JF18_9ARCH</name>
<gene>
    <name evidence="2" type="ORF">DRO07_03135</name>
</gene>
<feature type="compositionally biased region" description="Basic residues" evidence="1">
    <location>
        <begin position="1"/>
        <end position="13"/>
    </location>
</feature>
<evidence type="ECO:0000313" key="3">
    <source>
        <dbReference type="Proteomes" id="UP000277633"/>
    </source>
</evidence>